<dbReference type="EMBL" id="MT142502">
    <property type="protein sequence ID" value="QJA83066.1"/>
    <property type="molecule type" value="Genomic_DNA"/>
</dbReference>
<evidence type="ECO:0000313" key="1">
    <source>
        <dbReference type="EMBL" id="QJA66832.1"/>
    </source>
</evidence>
<dbReference type="AlphaFoldDB" id="A0A6M3JCL1"/>
<name>A0A6M3JCL1_9ZZZZ</name>
<sequence length="99" mass="11765">MSDRWGPSEDCKQCAQPQSVIDMFHCYECDKDMCKDCIKEHVCERFSEEFLIALTEPIVEAFGKINYYFSGEIHKEDYWIFEFQPLNENSPIIELKIKL</sequence>
<protein>
    <submittedName>
        <fullName evidence="1">Uncharacterized protein</fullName>
    </submittedName>
</protein>
<dbReference type="EMBL" id="MT141561">
    <property type="protein sequence ID" value="QJA66832.1"/>
    <property type="molecule type" value="Genomic_DNA"/>
</dbReference>
<gene>
    <name evidence="2" type="ORF">MM415A00321_0046</name>
    <name evidence="1" type="ORF">MM415B00326_0032</name>
</gene>
<organism evidence="1">
    <name type="scientific">viral metagenome</name>
    <dbReference type="NCBI Taxonomy" id="1070528"/>
    <lineage>
        <taxon>unclassified sequences</taxon>
        <taxon>metagenomes</taxon>
        <taxon>organismal metagenomes</taxon>
    </lineage>
</organism>
<proteinExistence type="predicted"/>
<evidence type="ECO:0000313" key="2">
    <source>
        <dbReference type="EMBL" id="QJA83066.1"/>
    </source>
</evidence>
<reference evidence="1" key="1">
    <citation type="submission" date="2020-03" db="EMBL/GenBank/DDBJ databases">
        <title>The deep terrestrial virosphere.</title>
        <authorList>
            <person name="Holmfeldt K."/>
            <person name="Nilsson E."/>
            <person name="Simone D."/>
            <person name="Lopez-Fernandez M."/>
            <person name="Wu X."/>
            <person name="de Brujin I."/>
            <person name="Lundin D."/>
            <person name="Andersson A."/>
            <person name="Bertilsson S."/>
            <person name="Dopson M."/>
        </authorList>
    </citation>
    <scope>NUCLEOTIDE SEQUENCE</scope>
    <source>
        <strain evidence="2">MM415A00321</strain>
        <strain evidence="1">MM415B00326</strain>
    </source>
</reference>
<accession>A0A6M3JCL1</accession>